<reference evidence="1 2" key="1">
    <citation type="submission" date="2016-03" db="EMBL/GenBank/DDBJ databases">
        <title>Draft genome sequence of Paenibacillus glacialis DSM 22343.</title>
        <authorList>
            <person name="Shin S.-K."/>
            <person name="Yi H."/>
        </authorList>
    </citation>
    <scope>NUCLEOTIDE SEQUENCE [LARGE SCALE GENOMIC DNA]</scope>
    <source>
        <strain evidence="1 2">DSM 22343</strain>
    </source>
</reference>
<organism evidence="1 2">
    <name type="scientific">Paenibacillus glacialis</name>
    <dbReference type="NCBI Taxonomy" id="494026"/>
    <lineage>
        <taxon>Bacteria</taxon>
        <taxon>Bacillati</taxon>
        <taxon>Bacillota</taxon>
        <taxon>Bacilli</taxon>
        <taxon>Bacillales</taxon>
        <taxon>Paenibacillaceae</taxon>
        <taxon>Paenibacillus</taxon>
    </lineage>
</organism>
<evidence type="ECO:0000313" key="2">
    <source>
        <dbReference type="Proteomes" id="UP000076967"/>
    </source>
</evidence>
<protein>
    <recommendedName>
        <fullName evidence="3">DUF3231 domain-containing protein</fullName>
    </recommendedName>
</protein>
<dbReference type="EMBL" id="LVJH01000007">
    <property type="protein sequence ID" value="OAB44514.1"/>
    <property type="molecule type" value="Genomic_DNA"/>
</dbReference>
<evidence type="ECO:0000313" key="1">
    <source>
        <dbReference type="EMBL" id="OAB44514.1"/>
    </source>
</evidence>
<dbReference type="InterPro" id="IPR012347">
    <property type="entry name" value="Ferritin-like"/>
</dbReference>
<dbReference type="OrthoDB" id="1934429at2"/>
<evidence type="ECO:0008006" key="3">
    <source>
        <dbReference type="Google" id="ProtNLM"/>
    </source>
</evidence>
<sequence>MGILNGNPKDEPMHYGEINSVWQGSMVARGAVSCYQAFLYHAGDKDLKKILGDLIDQAKLEIKEFDKLLSDNGLAPAPIMPERPPVKLEDIPAGARFTDPEIAAKIAADISVGLVACSQAMGQSIRVDVGALFAKYHLTLTGFGVRILQMNKEKGWLIPPPLQVKRPESK</sequence>
<dbReference type="RefSeq" id="WP_068531102.1">
    <property type="nucleotide sequence ID" value="NZ_LVJH01000007.1"/>
</dbReference>
<dbReference type="STRING" id="494026.PGLA_07620"/>
<gene>
    <name evidence="1" type="ORF">PGLA_07620</name>
</gene>
<name>A0A168MCL8_9BACL</name>
<keyword evidence="2" id="KW-1185">Reference proteome</keyword>
<dbReference type="InterPro" id="IPR021617">
    <property type="entry name" value="DUF3231"/>
</dbReference>
<dbReference type="Pfam" id="PF11553">
    <property type="entry name" value="DUF3231"/>
    <property type="match status" value="1"/>
</dbReference>
<dbReference type="AlphaFoldDB" id="A0A168MCL8"/>
<dbReference type="Gene3D" id="1.20.1260.10">
    <property type="match status" value="1"/>
</dbReference>
<accession>A0A168MCL8</accession>
<comment type="caution">
    <text evidence="1">The sequence shown here is derived from an EMBL/GenBank/DDBJ whole genome shotgun (WGS) entry which is preliminary data.</text>
</comment>
<dbReference type="Proteomes" id="UP000076967">
    <property type="component" value="Unassembled WGS sequence"/>
</dbReference>
<proteinExistence type="predicted"/>